<reference evidence="1 2" key="1">
    <citation type="submission" date="2016-07" db="EMBL/GenBank/DDBJ databases">
        <title>Genome analysis of Sphingobacterium siyangense T12B17.</title>
        <authorList>
            <person name="Xu D."/>
            <person name="Su Y."/>
            <person name="Zheng S."/>
        </authorList>
    </citation>
    <scope>NUCLEOTIDE SEQUENCE [LARGE SCALE GENOMIC DNA]</scope>
    <source>
        <strain evidence="1 2">T12B17</strain>
    </source>
</reference>
<accession>A0A420FFT5</accession>
<sequence>MKNQFIQLLTLLIIFSTSCSKNESNTAVETEGNVSVKMSGTSFADEDTEPQLKLSNNKSLNNTLSNTQEAIVPFNSELSVLATLTPEPATSSNVLRASTGLKMATTPVSLGSGAKYAIAVYNATGNYVKDTGVLTYSTSGTNWNLSLPAGSYTFVAIAVANGQTFPSINFNQALANITFNVTGADTDILWKKLPVTVIANQTLAVDLILSHLFIQVQATLESTSANVVGNITAMTSSTISPNYGTASVKLADGLFTQGGSTTARNVTFSGTGLAWTSNAALIITEGTTVGKVNFGTVSLNSTQNGVRSGTIDLSNLSLQKGVKYSLKLRLVPKGAIDVPNSNYYWSSANLMGTSPITIASAQYIKGSVYGGNGSATYCEGALGTGWRTATQTEYQSLINMGIARGTYNGQTGWFLGTSTVPTTNKDNYMFLPDNDFVRSSSGSNNIPTGALGVYWASSTVQGNAKPALILTATGVSIVDIHQNNQVGMRCVKSK</sequence>
<evidence type="ECO:0000313" key="1">
    <source>
        <dbReference type="EMBL" id="RKF31716.1"/>
    </source>
</evidence>
<dbReference type="EMBL" id="MCAQ01000028">
    <property type="protein sequence ID" value="RKF31716.1"/>
    <property type="molecule type" value="Genomic_DNA"/>
</dbReference>
<dbReference type="AlphaFoldDB" id="A0A420FFT5"/>
<evidence type="ECO:0008006" key="3">
    <source>
        <dbReference type="Google" id="ProtNLM"/>
    </source>
</evidence>
<gene>
    <name evidence="1" type="ORF">BCY89_16250</name>
</gene>
<comment type="caution">
    <text evidence="1">The sequence shown here is derived from an EMBL/GenBank/DDBJ whole genome shotgun (WGS) entry which is preliminary data.</text>
</comment>
<keyword evidence="2" id="KW-1185">Reference proteome</keyword>
<proteinExistence type="predicted"/>
<dbReference type="PROSITE" id="PS51257">
    <property type="entry name" value="PROKAR_LIPOPROTEIN"/>
    <property type="match status" value="1"/>
</dbReference>
<evidence type="ECO:0000313" key="2">
    <source>
        <dbReference type="Proteomes" id="UP000286402"/>
    </source>
</evidence>
<organism evidence="1 2">
    <name type="scientific">Sphingobacterium siyangense</name>
    <dbReference type="NCBI Taxonomy" id="459529"/>
    <lineage>
        <taxon>Bacteria</taxon>
        <taxon>Pseudomonadati</taxon>
        <taxon>Bacteroidota</taxon>
        <taxon>Sphingobacteriia</taxon>
        <taxon>Sphingobacteriales</taxon>
        <taxon>Sphingobacteriaceae</taxon>
        <taxon>Sphingobacterium</taxon>
    </lineage>
</organism>
<name>A0A420FFT5_9SPHI</name>
<protein>
    <recommendedName>
        <fullName evidence="3">Fibrobacter succinogenes major paralogous domain-containing protein</fullName>
    </recommendedName>
</protein>
<dbReference type="RefSeq" id="WP_120335958.1">
    <property type="nucleotide sequence ID" value="NZ_MCAQ01000028.1"/>
</dbReference>
<dbReference type="Proteomes" id="UP000286402">
    <property type="component" value="Unassembled WGS sequence"/>
</dbReference>